<organism evidence="1 2">
    <name type="scientific">Candidatus Spechtbacteria bacterium RIFCSPLOWO2_12_FULL_38_22</name>
    <dbReference type="NCBI Taxonomy" id="1802165"/>
    <lineage>
        <taxon>Bacteria</taxon>
        <taxon>Candidatus Spechtiibacteriota</taxon>
    </lineage>
</organism>
<dbReference type="AlphaFoldDB" id="A0A1G2HHY7"/>
<dbReference type="Proteomes" id="UP000176770">
    <property type="component" value="Unassembled WGS sequence"/>
</dbReference>
<gene>
    <name evidence="1" type="ORF">A3F94_02080</name>
</gene>
<reference evidence="1 2" key="1">
    <citation type="journal article" date="2016" name="Nat. Commun.">
        <title>Thousands of microbial genomes shed light on interconnected biogeochemical processes in an aquifer system.</title>
        <authorList>
            <person name="Anantharaman K."/>
            <person name="Brown C.T."/>
            <person name="Hug L.A."/>
            <person name="Sharon I."/>
            <person name="Castelle C.J."/>
            <person name="Probst A.J."/>
            <person name="Thomas B.C."/>
            <person name="Singh A."/>
            <person name="Wilkins M.J."/>
            <person name="Karaoz U."/>
            <person name="Brodie E.L."/>
            <person name="Williams K.H."/>
            <person name="Hubbard S.S."/>
            <person name="Banfield J.F."/>
        </authorList>
    </citation>
    <scope>NUCLEOTIDE SEQUENCE [LARGE SCALE GENOMIC DNA]</scope>
</reference>
<sequence>MGIAKGLVEYQVLKKIFPIFPTDGFAYFSGQSIENQGWFPCLYFYWNNGGVWVVSGPPNIKIETKSFRKAVREYKKHFVGKSTAQVGAAVVGGISLCRCHKSS</sequence>
<name>A0A1G2HHY7_9BACT</name>
<comment type="caution">
    <text evidence="1">The sequence shown here is derived from an EMBL/GenBank/DDBJ whole genome shotgun (WGS) entry which is preliminary data.</text>
</comment>
<evidence type="ECO:0000313" key="1">
    <source>
        <dbReference type="EMBL" id="OGZ62114.1"/>
    </source>
</evidence>
<proteinExistence type="predicted"/>
<dbReference type="EMBL" id="MHOK01000008">
    <property type="protein sequence ID" value="OGZ62114.1"/>
    <property type="molecule type" value="Genomic_DNA"/>
</dbReference>
<accession>A0A1G2HHY7</accession>
<dbReference type="STRING" id="1802165.A3F94_02080"/>
<protein>
    <submittedName>
        <fullName evidence="1">Uncharacterized protein</fullName>
    </submittedName>
</protein>
<evidence type="ECO:0000313" key="2">
    <source>
        <dbReference type="Proteomes" id="UP000176770"/>
    </source>
</evidence>